<feature type="transmembrane region" description="Helical" evidence="4">
    <location>
        <begin position="211"/>
        <end position="230"/>
    </location>
</feature>
<evidence type="ECO:0000256" key="1">
    <source>
        <dbReference type="ARBA" id="ARBA00022679"/>
    </source>
</evidence>
<keyword evidence="1" id="KW-0808">Transferase</keyword>
<evidence type="ECO:0000313" key="5">
    <source>
        <dbReference type="EMBL" id="MFL0252436.1"/>
    </source>
</evidence>
<reference evidence="5 6" key="1">
    <citation type="submission" date="2024-11" db="EMBL/GenBank/DDBJ databases">
        <authorList>
            <person name="Heng Y.C."/>
            <person name="Lim A.C.H."/>
            <person name="Lee J.K.Y."/>
            <person name="Kittelmann S."/>
        </authorList>
    </citation>
    <scope>NUCLEOTIDE SEQUENCE [LARGE SCALE GENOMIC DNA]</scope>
    <source>
        <strain evidence="5 6">WILCCON 0114</strain>
    </source>
</reference>
<dbReference type="GO" id="GO:0016301">
    <property type="term" value="F:kinase activity"/>
    <property type="evidence" value="ECO:0007669"/>
    <property type="project" value="UniProtKB-KW"/>
</dbReference>
<evidence type="ECO:0000313" key="6">
    <source>
        <dbReference type="Proteomes" id="UP001623592"/>
    </source>
</evidence>
<protein>
    <submittedName>
        <fullName evidence="5">Sensor histidine kinase</fullName>
    </submittedName>
</protein>
<keyword evidence="4" id="KW-1133">Transmembrane helix</keyword>
<evidence type="ECO:0000256" key="3">
    <source>
        <dbReference type="ARBA" id="ARBA00023012"/>
    </source>
</evidence>
<dbReference type="RefSeq" id="WP_406789092.1">
    <property type="nucleotide sequence ID" value="NZ_JBJIAA010000017.1"/>
</dbReference>
<keyword evidence="3" id="KW-0902">Two-component regulatory system</keyword>
<feature type="transmembrane region" description="Helical" evidence="4">
    <location>
        <begin position="242"/>
        <end position="262"/>
    </location>
</feature>
<dbReference type="Gene3D" id="3.30.565.10">
    <property type="entry name" value="Histidine kinase-like ATPase, C-terminal domain"/>
    <property type="match status" value="1"/>
</dbReference>
<proteinExistence type="predicted"/>
<feature type="transmembrane region" description="Helical" evidence="4">
    <location>
        <begin position="150"/>
        <end position="169"/>
    </location>
</feature>
<feature type="transmembrane region" description="Helical" evidence="4">
    <location>
        <begin position="181"/>
        <end position="199"/>
    </location>
</feature>
<dbReference type="SUPFAM" id="SSF55874">
    <property type="entry name" value="ATPase domain of HSP90 chaperone/DNA topoisomerase II/histidine kinase"/>
    <property type="match status" value="1"/>
</dbReference>
<keyword evidence="4" id="KW-0472">Membrane</keyword>
<organism evidence="5 6">
    <name type="scientific">Clostridium neuense</name>
    <dbReference type="NCBI Taxonomy" id="1728934"/>
    <lineage>
        <taxon>Bacteria</taxon>
        <taxon>Bacillati</taxon>
        <taxon>Bacillota</taxon>
        <taxon>Clostridia</taxon>
        <taxon>Eubacteriales</taxon>
        <taxon>Clostridiaceae</taxon>
        <taxon>Clostridium</taxon>
    </lineage>
</organism>
<dbReference type="InterPro" id="IPR050482">
    <property type="entry name" value="Sensor_HK_TwoCompSys"/>
</dbReference>
<dbReference type="EMBL" id="JBJIAA010000017">
    <property type="protein sequence ID" value="MFL0252436.1"/>
    <property type="molecule type" value="Genomic_DNA"/>
</dbReference>
<gene>
    <name evidence="5" type="ORF">ACJDT4_18660</name>
</gene>
<comment type="caution">
    <text evidence="5">The sequence shown here is derived from an EMBL/GenBank/DDBJ whole genome shotgun (WGS) entry which is preliminary data.</text>
</comment>
<feature type="transmembrane region" description="Helical" evidence="4">
    <location>
        <begin position="12"/>
        <end position="29"/>
    </location>
</feature>
<dbReference type="Proteomes" id="UP001623592">
    <property type="component" value="Unassembled WGS sequence"/>
</dbReference>
<name>A0ABW8TJE6_9CLOT</name>
<feature type="transmembrane region" description="Helical" evidence="4">
    <location>
        <begin position="68"/>
        <end position="86"/>
    </location>
</feature>
<evidence type="ECO:0000256" key="4">
    <source>
        <dbReference type="SAM" id="Phobius"/>
    </source>
</evidence>
<keyword evidence="2 5" id="KW-0418">Kinase</keyword>
<feature type="transmembrane region" description="Helical" evidence="4">
    <location>
        <begin position="126"/>
        <end position="144"/>
    </location>
</feature>
<keyword evidence="4" id="KW-0812">Transmembrane</keyword>
<dbReference type="InterPro" id="IPR036890">
    <property type="entry name" value="HATPase_C_sf"/>
</dbReference>
<sequence length="523" mass="61064">MKLTYEKKQHLILLNELFIIILLCFYHLNNVDTEASSILSLFIISIMLIFSAYVSFSNLKSNGILSQFSILLILNSWEFMLFQYNNDFTLKAAILLGIFINYKIVTFLMMFIFQNSYYKYKTSTNTILKIVCFVTLISTLNMRFISITLFLQWFISLGICLFLFTIHKNRLIFFLKNERKNLIYTTTIIVVPYLIYSLTFLKNSNYLSNSALYVIVMLPLFSILSIIHASRPELKTYVNLSFKNKALILALLLCFILVIGAILKFDVISYFIIIHSIVFFVLLYLALTYKNILTKQDSLIIGMQSFYSSSLRQILKEENLRKDFSNYLHDEILQDLLSIKNIVNKAEKPKIKELIIQTLDNLNISIRSQMQEYHPTILQSLTLKENFKNLLNSISERYHGNNVKINFNCDDKFFLVEPYNLIIYRILKELTTNSFKHSNCNNLWISLYEENKKIKLIVENDGTDLPNLENINCNSHKGLSSIKEQIIFLDGTVKMSKRKPSGLCTEVNIPMKGDNSYEYFINR</sequence>
<feature type="transmembrane region" description="Helical" evidence="4">
    <location>
        <begin position="35"/>
        <end position="56"/>
    </location>
</feature>
<evidence type="ECO:0000256" key="2">
    <source>
        <dbReference type="ARBA" id="ARBA00022777"/>
    </source>
</evidence>
<feature type="transmembrane region" description="Helical" evidence="4">
    <location>
        <begin position="92"/>
        <end position="114"/>
    </location>
</feature>
<feature type="transmembrane region" description="Helical" evidence="4">
    <location>
        <begin position="268"/>
        <end position="287"/>
    </location>
</feature>
<dbReference type="PANTHER" id="PTHR24421:SF60">
    <property type="entry name" value="SENSOR HISTIDINE KINASE COMP"/>
    <property type="match status" value="1"/>
</dbReference>
<keyword evidence="6" id="KW-1185">Reference proteome</keyword>
<accession>A0ABW8TJE6</accession>
<dbReference type="PANTHER" id="PTHR24421">
    <property type="entry name" value="NITRATE/NITRITE SENSOR PROTEIN NARX-RELATED"/>
    <property type="match status" value="1"/>
</dbReference>